<dbReference type="InterPro" id="IPR001791">
    <property type="entry name" value="Laminin_G"/>
</dbReference>
<reference evidence="2 3" key="1">
    <citation type="submission" date="2024-06" db="EMBL/GenBank/DDBJ databases">
        <title>Lysinibacillus zambalefons sp. nov., a Novel Firmicute Isolated from the Poon Bato Zambales Hyperalkaline Spring.</title>
        <authorList>
            <person name="Aja J.A."/>
            <person name="Lazaro J.E.H."/>
            <person name="Llorin L.D."/>
            <person name="Lim K.R."/>
            <person name="Teodosio J."/>
            <person name="Dalisay D.S."/>
        </authorList>
    </citation>
    <scope>NUCLEOTIDE SEQUENCE [LARGE SCALE GENOMIC DNA]</scope>
    <source>
        <strain evidence="2 3">M3</strain>
    </source>
</reference>
<accession>A0ABV1MT25</accession>
<evidence type="ECO:0000313" key="3">
    <source>
        <dbReference type="Proteomes" id="UP001478862"/>
    </source>
</evidence>
<dbReference type="CDD" id="cd00110">
    <property type="entry name" value="LamG"/>
    <property type="match status" value="1"/>
</dbReference>
<keyword evidence="3" id="KW-1185">Reference proteome</keyword>
<gene>
    <name evidence="2" type="ORF">ABNX05_11675</name>
</gene>
<dbReference type="SUPFAM" id="SSF49899">
    <property type="entry name" value="Concanavalin A-like lectins/glucanases"/>
    <property type="match status" value="1"/>
</dbReference>
<dbReference type="PROSITE" id="PS50025">
    <property type="entry name" value="LAM_G_DOMAIN"/>
    <property type="match status" value="1"/>
</dbReference>
<sequence>MSNNNIPIENEKTRIMMDKHGLYWFQFNEDSGDALDSKGSLYKGALSNVTRVEAWDGTGHSLSFNGNSLATFNNSLMTYGEKTVVFRFKTTSDSNMYLFENYATSTVNQTGYNILINKGVIVARRFTSTGGNATFAFVLASPKAYNDGEWHKVLFSWTGNTQQKANLYIDDELVASESSTANETSSNFATQNMVLGGCKLSTYRQYFTGQIDDFQYYNKTLTPKDFTLNKSLVLHDGEYKKFENDWLNTSSTLPTSNQFLEQGMDSLSTLLDRKVTTLKPMLMTDKSEILNGEDGKVFSKSIDLKKHFDIRSIKIEVKQ</sequence>
<dbReference type="InterPro" id="IPR013320">
    <property type="entry name" value="ConA-like_dom_sf"/>
</dbReference>
<evidence type="ECO:0000313" key="2">
    <source>
        <dbReference type="EMBL" id="MEQ6355279.1"/>
    </source>
</evidence>
<organism evidence="2 3">
    <name type="scientific">Lysinibacillus zambalensis</name>
    <dbReference type="NCBI Taxonomy" id="3160866"/>
    <lineage>
        <taxon>Bacteria</taxon>
        <taxon>Bacillati</taxon>
        <taxon>Bacillota</taxon>
        <taxon>Bacilli</taxon>
        <taxon>Bacillales</taxon>
        <taxon>Bacillaceae</taxon>
        <taxon>Lysinibacillus</taxon>
    </lineage>
</organism>
<dbReference type="Proteomes" id="UP001478862">
    <property type="component" value="Unassembled WGS sequence"/>
</dbReference>
<dbReference type="Pfam" id="PF13385">
    <property type="entry name" value="Laminin_G_3"/>
    <property type="match status" value="1"/>
</dbReference>
<proteinExistence type="predicted"/>
<evidence type="ECO:0000259" key="1">
    <source>
        <dbReference type="PROSITE" id="PS50025"/>
    </source>
</evidence>
<feature type="domain" description="Laminin G" evidence="1">
    <location>
        <begin position="59"/>
        <end position="238"/>
    </location>
</feature>
<dbReference type="Gene3D" id="2.60.120.200">
    <property type="match status" value="1"/>
</dbReference>
<name>A0ABV1MT25_9BACI</name>
<protein>
    <submittedName>
        <fullName evidence="2">Laminin G domain-containing protein</fullName>
    </submittedName>
</protein>
<dbReference type="EMBL" id="JBEGDG010000007">
    <property type="protein sequence ID" value="MEQ6355279.1"/>
    <property type="molecule type" value="Genomic_DNA"/>
</dbReference>
<comment type="caution">
    <text evidence="2">The sequence shown here is derived from an EMBL/GenBank/DDBJ whole genome shotgun (WGS) entry which is preliminary data.</text>
</comment>
<dbReference type="SMART" id="SM00282">
    <property type="entry name" value="LamG"/>
    <property type="match status" value="1"/>
</dbReference>
<dbReference type="RefSeq" id="WP_349659908.1">
    <property type="nucleotide sequence ID" value="NZ_JBEGDG010000007.1"/>
</dbReference>